<keyword evidence="3" id="KW-1185">Reference proteome</keyword>
<feature type="coiled-coil region" evidence="1">
    <location>
        <begin position="377"/>
        <end position="411"/>
    </location>
</feature>
<dbReference type="Gene3D" id="3.40.50.300">
    <property type="entry name" value="P-loop containing nucleotide triphosphate hydrolases"/>
    <property type="match status" value="1"/>
</dbReference>
<sequence>MKAFYLKEILLLSQKEKSALSLTFDKRRTVIVGMNSTGKSCLMKSIYYTFGAQPHQLHPSWQDAEVVSIVRFTVDRVPYSMMKQGNFFTLFDSEGEVQFQSTKVSELGSVLAELFDFKIKLVNQKAEIVVPPPAYLFLPYYVDQDLGWAKNWSSFDRLYLPNPKSDLVSYHTGLRPNEFFEAKGEIKLIDEKIKVLSTEEKVVKGLLANLREKIAKTEFSVNIEEFQKELSDLLVVCEDLNTSQNKIKHDLAHHYNARISVDAQLEITRRALEETQEDYTYAVETLNDVVLCPSCGAEYDNSFAERFDMAQDEQKCLDLITELKEELVAIDNSISVVSEQFSNNNYIIHDIEKRLGVKKEEVKLKDLIASEGKREIKNMLEEEVALYTERLKEVLIEKKRYEDVMKDSEDKERKELINGKYLGYMSKFLIGLNVLSLKEKFYKAMTSTIKESGSAKPRALMAYYYSILHLAREYGSSAFCPIVIDAPNQQGQDKENLPLMLQFIVDNQPRESQLILAIEETHGIDFDAKMINLTHKRRLLDPEQLGVVAERMHPFLVKAANFSALQ</sequence>
<protein>
    <recommendedName>
        <fullName evidence="4">Rad50/SbcC-type AAA domain-containing protein</fullName>
    </recommendedName>
</protein>
<evidence type="ECO:0008006" key="4">
    <source>
        <dbReference type="Google" id="ProtNLM"/>
    </source>
</evidence>
<reference evidence="2 3" key="1">
    <citation type="submission" date="2019-12" db="EMBL/GenBank/DDBJ databases">
        <title>Hymenobacter sp. HMF4947 Genome sequencing and assembly.</title>
        <authorList>
            <person name="Kang H."/>
            <person name="Cha I."/>
            <person name="Kim H."/>
            <person name="Joh K."/>
        </authorList>
    </citation>
    <scope>NUCLEOTIDE SEQUENCE [LARGE SCALE GENOMIC DNA]</scope>
    <source>
        <strain evidence="2 3">HMF4947</strain>
    </source>
</reference>
<dbReference type="AlphaFoldDB" id="A0A7K1TKY7"/>
<proteinExistence type="predicted"/>
<name>A0A7K1TKY7_9BACT</name>
<evidence type="ECO:0000313" key="3">
    <source>
        <dbReference type="Proteomes" id="UP000441336"/>
    </source>
</evidence>
<dbReference type="SUPFAM" id="SSF52540">
    <property type="entry name" value="P-loop containing nucleoside triphosphate hydrolases"/>
    <property type="match status" value="1"/>
</dbReference>
<gene>
    <name evidence="2" type="ORF">GO988_22335</name>
</gene>
<dbReference type="RefSeq" id="WP_157569783.1">
    <property type="nucleotide sequence ID" value="NZ_WQKZ01000009.1"/>
</dbReference>
<dbReference type="EMBL" id="WQKZ01000009">
    <property type="protein sequence ID" value="MVN79079.1"/>
    <property type="molecule type" value="Genomic_DNA"/>
</dbReference>
<dbReference type="Proteomes" id="UP000441336">
    <property type="component" value="Unassembled WGS sequence"/>
</dbReference>
<organism evidence="2 3">
    <name type="scientific">Hymenobacter ginkgonis</name>
    <dbReference type="NCBI Taxonomy" id="2682976"/>
    <lineage>
        <taxon>Bacteria</taxon>
        <taxon>Pseudomonadati</taxon>
        <taxon>Bacteroidota</taxon>
        <taxon>Cytophagia</taxon>
        <taxon>Cytophagales</taxon>
        <taxon>Hymenobacteraceae</taxon>
        <taxon>Hymenobacter</taxon>
    </lineage>
</organism>
<keyword evidence="1" id="KW-0175">Coiled coil</keyword>
<accession>A0A7K1TKY7</accession>
<evidence type="ECO:0000313" key="2">
    <source>
        <dbReference type="EMBL" id="MVN79079.1"/>
    </source>
</evidence>
<comment type="caution">
    <text evidence="2">The sequence shown here is derived from an EMBL/GenBank/DDBJ whole genome shotgun (WGS) entry which is preliminary data.</text>
</comment>
<dbReference type="InterPro" id="IPR027417">
    <property type="entry name" value="P-loop_NTPase"/>
</dbReference>
<evidence type="ECO:0000256" key="1">
    <source>
        <dbReference type="SAM" id="Coils"/>
    </source>
</evidence>